<dbReference type="RefSeq" id="WP_133412304.1">
    <property type="nucleotide sequence ID" value="NZ_CP024045.1"/>
</dbReference>
<organism evidence="1 2">
    <name type="scientific">Natrarchaeobaculum sulfurireducens</name>
    <dbReference type="NCBI Taxonomy" id="2044521"/>
    <lineage>
        <taxon>Archaea</taxon>
        <taxon>Methanobacteriati</taxon>
        <taxon>Methanobacteriota</taxon>
        <taxon>Stenosarchaea group</taxon>
        <taxon>Halobacteria</taxon>
        <taxon>Halobacteriales</taxon>
        <taxon>Natrialbaceae</taxon>
        <taxon>Natrarchaeobaculum</taxon>
    </lineage>
</organism>
<reference evidence="1 2" key="1">
    <citation type="submission" date="2017-10" db="EMBL/GenBank/DDBJ databases">
        <title>Phenotypic and genomic properties of facultatively anaerobic sulfur-reducing natronoarchaea from hypersaline soda lakes.</title>
        <authorList>
            <person name="Sorokin D.Y."/>
            <person name="Kublanov I.V."/>
            <person name="Roman P."/>
            <person name="Sinninghe Damste J.S."/>
            <person name="Golyshin P.N."/>
            <person name="Rojo D."/>
            <person name="Ciordia S."/>
            <person name="Mena Md.C."/>
            <person name="Ferrer M."/>
            <person name="Messina E."/>
            <person name="Smedile F."/>
            <person name="La Spada G."/>
            <person name="La Cono V."/>
            <person name="Yakimov M.M."/>
        </authorList>
    </citation>
    <scope>NUCLEOTIDE SEQUENCE [LARGE SCALE GENOMIC DNA]</scope>
    <source>
        <strain evidence="1 2">AArc1</strain>
        <plasmid evidence="2">paarc1-01</plasmid>
    </source>
</reference>
<gene>
    <name evidence="1" type="ORF">AArc1_4009</name>
</gene>
<geneLocation type="plasmid" evidence="2">
    <name>paarc1-01</name>
</geneLocation>
<dbReference type="AlphaFoldDB" id="A0A346P9D1"/>
<evidence type="ECO:0000313" key="1">
    <source>
        <dbReference type="EMBL" id="AXR76126.1"/>
    </source>
</evidence>
<sequence>MTDFDRICSAQEALGDLTANRYPIFDDATQDKQVMIWQPSGRVRNLHELPSLVDMKDRAESFLQRAVESGCQLAVAPEWAYDISWIHDHEEFLFAPESPLFLLGCAPVEIENMGNFIEQLDSNYECLSAETVVDRNNTLVPQNDAKEFVTPTIIPIKAAARSSNAEDALLIQFKNKHMSGGINSAEERKLAEGSGVWRVNPAGTESELAVWTCSDVGDPELEEQMIEFGRTKRSYIVHVQCNPGPFDKNWTRFREDLFETQTQVTYISANWGTINDSEHCGYSGIYTKTAHSTVLGSEYDKTCQLGGLIGTRPECKSEYVCLLLDDVISKFTFARSDPNSPPAMNRRMANLKLVKTWVYNGDNYTEISSTSSNGSAHCRDWRELLDTTPLHEELIGAILRAEIDVKSIPDRFNPLEHLRWETLKALHGGETEEFGPLLCLHDRREPTTEHRPSNKNHPETIANELLGVVRLVEEKEEIELDPDFDQTKVPVNATYQEDNVPICLSFLPQESEPDEVARAKWLQEWLRKKDISFKPVVVVNRIIGDGQMKTLAQYEDATSVMSDPEEVDANAGLVDL</sequence>
<keyword evidence="1" id="KW-0614">Plasmid</keyword>
<protein>
    <submittedName>
        <fullName evidence="1">Uncharacterized protein</fullName>
    </submittedName>
</protein>
<proteinExistence type="predicted"/>
<dbReference type="Proteomes" id="UP000258707">
    <property type="component" value="Plasmid pAArc1-01"/>
</dbReference>
<name>A0A346P9D1_9EURY</name>
<dbReference type="KEGG" id="nan:AArc1_4009"/>
<evidence type="ECO:0000313" key="2">
    <source>
        <dbReference type="Proteomes" id="UP000258707"/>
    </source>
</evidence>
<dbReference type="EMBL" id="CP024045">
    <property type="protein sequence ID" value="AXR76126.1"/>
    <property type="molecule type" value="Genomic_DNA"/>
</dbReference>
<accession>A0A346P9D1</accession>
<dbReference type="GeneID" id="37636608"/>